<reference evidence="14 15" key="1">
    <citation type="journal article" date="2015" name="Microbiome">
        <title>Genomic resolution of linkages in carbon, nitrogen, and sulfur cycling among widespread estuary sediment bacteria.</title>
        <authorList>
            <person name="Baker B.J."/>
            <person name="Lazar C.S."/>
            <person name="Teske A.P."/>
            <person name="Dick G.J."/>
        </authorList>
    </citation>
    <scope>NUCLEOTIDE SEQUENCE [LARGE SCALE GENOMIC DNA]</scope>
    <source>
        <strain evidence="14">SM23_60</strain>
    </source>
</reference>
<evidence type="ECO:0000313" key="14">
    <source>
        <dbReference type="EMBL" id="KPK69001.1"/>
    </source>
</evidence>
<protein>
    <recommendedName>
        <fullName evidence="3">Alanine--tRNA ligase</fullName>
        <ecNumber evidence="2">6.1.1.7</ecNumber>
    </recommendedName>
    <alternativeName>
        <fullName evidence="11">Alanyl-tRNA synthetase</fullName>
    </alternativeName>
</protein>
<evidence type="ECO:0000256" key="9">
    <source>
        <dbReference type="ARBA" id="ARBA00022917"/>
    </source>
</evidence>
<evidence type="ECO:0000256" key="2">
    <source>
        <dbReference type="ARBA" id="ARBA00013168"/>
    </source>
</evidence>
<dbReference type="InterPro" id="IPR003156">
    <property type="entry name" value="DHHA1_dom"/>
</dbReference>
<comment type="caution">
    <text evidence="14">The sequence shown here is derived from an EMBL/GenBank/DDBJ whole genome shotgun (WGS) entry which is preliminary data.</text>
</comment>
<dbReference type="GO" id="GO:0006412">
    <property type="term" value="P:translation"/>
    <property type="evidence" value="ECO:0007669"/>
    <property type="project" value="UniProtKB-KW"/>
</dbReference>
<comment type="similarity">
    <text evidence="1">Belongs to the class-II aminoacyl-tRNA synthetase family.</text>
</comment>
<dbReference type="EMBL" id="LJUO01000143">
    <property type="protein sequence ID" value="KPK69001.1"/>
    <property type="molecule type" value="Genomic_DNA"/>
</dbReference>
<gene>
    <name evidence="14" type="ORF">AMJ87_11125</name>
</gene>
<dbReference type="EC" id="6.1.1.7" evidence="2"/>
<evidence type="ECO:0000313" key="15">
    <source>
        <dbReference type="Proteomes" id="UP000051096"/>
    </source>
</evidence>
<keyword evidence="7" id="KW-0067">ATP-binding</keyword>
<evidence type="ECO:0000256" key="1">
    <source>
        <dbReference type="ARBA" id="ARBA00008226"/>
    </source>
</evidence>
<dbReference type="Gene3D" id="3.10.310.40">
    <property type="match status" value="1"/>
</dbReference>
<keyword evidence="8" id="KW-0694">RNA-binding</keyword>
<feature type="domain" description="DHHA1" evidence="13">
    <location>
        <begin position="69"/>
        <end position="158"/>
    </location>
</feature>
<keyword evidence="10" id="KW-0030">Aminoacyl-tRNA synthetase</keyword>
<evidence type="ECO:0000256" key="5">
    <source>
        <dbReference type="ARBA" id="ARBA00022598"/>
    </source>
</evidence>
<dbReference type="AlphaFoldDB" id="A0A0S8G8G2"/>
<evidence type="ECO:0000259" key="13">
    <source>
        <dbReference type="Pfam" id="PF02272"/>
    </source>
</evidence>
<evidence type="ECO:0000256" key="4">
    <source>
        <dbReference type="ARBA" id="ARBA00022555"/>
    </source>
</evidence>
<dbReference type="GO" id="GO:0000049">
    <property type="term" value="F:tRNA binding"/>
    <property type="evidence" value="ECO:0007669"/>
    <property type="project" value="UniProtKB-KW"/>
</dbReference>
<sequence>ANTLKTIREVSEILSSDGTSENLVRRAHMVQNLLKAHTKRERELMDAVMRREAKEMKALLDEMKTKETPVLHREFQNFGMEALRNIADEIRNYRKNAVGFFYEPDVQGKVHYLVFVGQNLVKTHPANKLIKEIGKIVGGGGGGKPHLAEGGGGNPQKVAGGGGKPHLAEGGGGNPQKVAEAITYLEEKFKR</sequence>
<feature type="non-terminal residue" evidence="14">
    <location>
        <position position="1"/>
    </location>
</feature>
<dbReference type="GO" id="GO:0005524">
    <property type="term" value="F:ATP binding"/>
    <property type="evidence" value="ECO:0007669"/>
    <property type="project" value="UniProtKB-KW"/>
</dbReference>
<dbReference type="FunFam" id="3.10.310.40:FF:000001">
    <property type="entry name" value="Alanine--tRNA ligase"/>
    <property type="match status" value="1"/>
</dbReference>
<evidence type="ECO:0000256" key="7">
    <source>
        <dbReference type="ARBA" id="ARBA00022840"/>
    </source>
</evidence>
<keyword evidence="4" id="KW-0820">tRNA-binding</keyword>
<evidence type="ECO:0000256" key="11">
    <source>
        <dbReference type="ARBA" id="ARBA00032577"/>
    </source>
</evidence>
<feature type="compositionally biased region" description="Gly residues" evidence="12">
    <location>
        <begin position="141"/>
        <end position="174"/>
    </location>
</feature>
<dbReference type="Pfam" id="PF02272">
    <property type="entry name" value="DHHA1"/>
    <property type="match status" value="1"/>
</dbReference>
<keyword evidence="9" id="KW-0648">Protein biosynthesis</keyword>
<proteinExistence type="inferred from homology"/>
<evidence type="ECO:0000256" key="12">
    <source>
        <dbReference type="SAM" id="MobiDB-lite"/>
    </source>
</evidence>
<feature type="region of interest" description="Disordered" evidence="12">
    <location>
        <begin position="141"/>
        <end position="175"/>
    </location>
</feature>
<organism evidence="14 15">
    <name type="scientific">candidate division WOR_3 bacterium SM23_60</name>
    <dbReference type="NCBI Taxonomy" id="1703780"/>
    <lineage>
        <taxon>Bacteria</taxon>
        <taxon>Bacteria division WOR-3</taxon>
    </lineage>
</organism>
<dbReference type="GO" id="GO:0004813">
    <property type="term" value="F:alanine-tRNA ligase activity"/>
    <property type="evidence" value="ECO:0007669"/>
    <property type="project" value="UniProtKB-EC"/>
</dbReference>
<evidence type="ECO:0000256" key="8">
    <source>
        <dbReference type="ARBA" id="ARBA00022884"/>
    </source>
</evidence>
<accession>A0A0S8G8G2</accession>
<keyword evidence="5" id="KW-0436">Ligase</keyword>
<evidence type="ECO:0000256" key="3">
    <source>
        <dbReference type="ARBA" id="ARBA00017959"/>
    </source>
</evidence>
<evidence type="ECO:0000256" key="10">
    <source>
        <dbReference type="ARBA" id="ARBA00023146"/>
    </source>
</evidence>
<name>A0A0S8G8G2_UNCW3</name>
<evidence type="ECO:0000256" key="6">
    <source>
        <dbReference type="ARBA" id="ARBA00022741"/>
    </source>
</evidence>
<keyword evidence="6" id="KW-0547">Nucleotide-binding</keyword>
<dbReference type="Proteomes" id="UP000051096">
    <property type="component" value="Unassembled WGS sequence"/>
</dbReference>